<proteinExistence type="predicted"/>
<name>A0ABQ3WI75_9ACTN</name>
<evidence type="ECO:0000313" key="1">
    <source>
        <dbReference type="EMBL" id="GID45923.1"/>
    </source>
</evidence>
<comment type="caution">
    <text evidence="1">The sequence shown here is derived from an EMBL/GenBank/DDBJ whole genome shotgun (WGS) entry which is preliminary data.</text>
</comment>
<dbReference type="EMBL" id="BOMF01000061">
    <property type="protein sequence ID" value="GID45923.1"/>
    <property type="molecule type" value="Genomic_DNA"/>
</dbReference>
<accession>A0ABQ3WI75</accession>
<gene>
    <name evidence="1" type="ORF">Aca07nite_31980</name>
</gene>
<protein>
    <submittedName>
        <fullName evidence="1">Uncharacterized protein</fullName>
    </submittedName>
</protein>
<dbReference type="RefSeq" id="WP_204296319.1">
    <property type="nucleotide sequence ID" value="NZ_BAAAGQ010000004.1"/>
</dbReference>
<reference evidence="1" key="1">
    <citation type="submission" date="2021-01" db="EMBL/GenBank/DDBJ databases">
        <title>Whole genome shotgun sequence of Actinoplanes capillaceus NBRC 16408.</title>
        <authorList>
            <person name="Komaki H."/>
            <person name="Tamura T."/>
        </authorList>
    </citation>
    <scope>NUCLEOTIDE SEQUENCE [LARGE SCALE GENOMIC DNA]</scope>
    <source>
        <strain evidence="1">NBRC 16408</strain>
    </source>
</reference>
<organism evidence="1">
    <name type="scientific">Actinoplanes campanulatus</name>
    <dbReference type="NCBI Taxonomy" id="113559"/>
    <lineage>
        <taxon>Bacteria</taxon>
        <taxon>Bacillati</taxon>
        <taxon>Actinomycetota</taxon>
        <taxon>Actinomycetes</taxon>
        <taxon>Micromonosporales</taxon>
        <taxon>Micromonosporaceae</taxon>
        <taxon>Actinoplanes</taxon>
    </lineage>
</organism>
<sequence>MNAVIDDVRSEALFASYVQRSQEPTPETIRTAVLTMVDQLGESGCAEIVAQEYGEHPDCAIGRMNWARDAVRLAFAG</sequence>